<protein>
    <submittedName>
        <fullName evidence="1">Uncharacterized protein</fullName>
    </submittedName>
</protein>
<evidence type="ECO:0000313" key="2">
    <source>
        <dbReference type="Proteomes" id="UP000663864"/>
    </source>
</evidence>
<reference evidence="1" key="1">
    <citation type="submission" date="2021-02" db="EMBL/GenBank/DDBJ databases">
        <authorList>
            <person name="Nowell W R."/>
        </authorList>
    </citation>
    <scope>NUCLEOTIDE SEQUENCE</scope>
</reference>
<proteinExistence type="predicted"/>
<evidence type="ECO:0000313" key="1">
    <source>
        <dbReference type="EMBL" id="CAF0876202.1"/>
    </source>
</evidence>
<name>A0A813Y0U9_9BILA</name>
<feature type="non-terminal residue" evidence="1">
    <location>
        <position position="49"/>
    </location>
</feature>
<dbReference type="AlphaFoldDB" id="A0A813Y0U9"/>
<comment type="caution">
    <text evidence="1">The sequence shown here is derived from an EMBL/GenBank/DDBJ whole genome shotgun (WGS) entry which is preliminary data.</text>
</comment>
<organism evidence="1 2">
    <name type="scientific">Rotaria sordida</name>
    <dbReference type="NCBI Taxonomy" id="392033"/>
    <lineage>
        <taxon>Eukaryota</taxon>
        <taxon>Metazoa</taxon>
        <taxon>Spiralia</taxon>
        <taxon>Gnathifera</taxon>
        <taxon>Rotifera</taxon>
        <taxon>Eurotatoria</taxon>
        <taxon>Bdelloidea</taxon>
        <taxon>Philodinida</taxon>
        <taxon>Philodinidae</taxon>
        <taxon>Rotaria</taxon>
    </lineage>
</organism>
<gene>
    <name evidence="1" type="ORF">ZHD862_LOCUS6145</name>
</gene>
<dbReference type="EMBL" id="CAJNOT010000170">
    <property type="protein sequence ID" value="CAF0876202.1"/>
    <property type="molecule type" value="Genomic_DNA"/>
</dbReference>
<sequence>MDTLALYVQQFAEIDVKNSKSNPYKATDILADLHLLLYLVVNDIFQFSM</sequence>
<accession>A0A813Y0U9</accession>
<dbReference type="Proteomes" id="UP000663864">
    <property type="component" value="Unassembled WGS sequence"/>
</dbReference>